<dbReference type="AlphaFoldDB" id="F4X0V8"/>
<protein>
    <submittedName>
        <fullName evidence="1">Uncharacterized protein</fullName>
    </submittedName>
</protein>
<sequence>MHSSDNIMEETSIFCLDICQKCGEKEIEEMGLRMESSDEREFVSLLIRTFAIANNNTTTLVLISDTSQGKMMEYLSNDMYKSPKIQIAVETTRMPANRYCFGIFSPYGGTTH</sequence>
<name>F4X0V8_ACREC</name>
<organism evidence="2">
    <name type="scientific">Acromyrmex echinatior</name>
    <name type="common">Panamanian leafcutter ant</name>
    <name type="synonym">Acromyrmex octospinosus echinatior</name>
    <dbReference type="NCBI Taxonomy" id="103372"/>
    <lineage>
        <taxon>Eukaryota</taxon>
        <taxon>Metazoa</taxon>
        <taxon>Ecdysozoa</taxon>
        <taxon>Arthropoda</taxon>
        <taxon>Hexapoda</taxon>
        <taxon>Insecta</taxon>
        <taxon>Pterygota</taxon>
        <taxon>Neoptera</taxon>
        <taxon>Endopterygota</taxon>
        <taxon>Hymenoptera</taxon>
        <taxon>Apocrita</taxon>
        <taxon>Aculeata</taxon>
        <taxon>Formicoidea</taxon>
        <taxon>Formicidae</taxon>
        <taxon>Myrmicinae</taxon>
        <taxon>Acromyrmex</taxon>
    </lineage>
</organism>
<evidence type="ECO:0000313" key="2">
    <source>
        <dbReference type="Proteomes" id="UP000007755"/>
    </source>
</evidence>
<proteinExistence type="predicted"/>
<dbReference type="Proteomes" id="UP000007755">
    <property type="component" value="Unassembled WGS sequence"/>
</dbReference>
<accession>F4X0V8</accession>
<reference evidence="1" key="1">
    <citation type="submission" date="2011-02" db="EMBL/GenBank/DDBJ databases">
        <title>The genome of the leaf-cutting ant Acromyrmex echinatior suggests key adaptations to social evolution and fungus farming.</title>
        <authorList>
            <person name="Nygaard S."/>
            <person name="Zhang G."/>
        </authorList>
    </citation>
    <scope>NUCLEOTIDE SEQUENCE</scope>
</reference>
<dbReference type="InParanoid" id="F4X0V8"/>
<keyword evidence="2" id="KW-1185">Reference proteome</keyword>
<evidence type="ECO:0000313" key="1">
    <source>
        <dbReference type="EMBL" id="EGI59900.1"/>
    </source>
</evidence>
<dbReference type="EMBL" id="GL888503">
    <property type="protein sequence ID" value="EGI59900.1"/>
    <property type="molecule type" value="Genomic_DNA"/>
</dbReference>
<gene>
    <name evidence="1" type="ORF">G5I_11902</name>
</gene>